<sequence>RYKPKHEKKSKNCQRTYEIRHFGRINFNGLLRLIQSKKRTLNWWKVAASVAIILSVGSMLFDYFFLFDNTQIELVAASGQRTEAVLPDGTRVWLNNSSKLVYEQHFGRQRNVQLDGEAFFQVAEDVTSPFSVETGGMEVRVTGTQFNVKNYSNDKSVEVALEEGAVKVSSNTGDRISLEPGDFLTMSKETFQFVKQRGDVRNSSAWREGVMVFKNEDFANLITRLERWYDIRIDYRQEDFNGIHYSGTIRNLRLDQVFEFVNLTVPIEVEMKPNHIVLHKQKSNK</sequence>
<accession>A0A368V2W9</accession>
<dbReference type="InterPro" id="IPR006860">
    <property type="entry name" value="FecR"/>
</dbReference>
<dbReference type="PIRSF" id="PIRSF018266">
    <property type="entry name" value="FecR"/>
    <property type="match status" value="1"/>
</dbReference>
<dbReference type="Pfam" id="PF16344">
    <property type="entry name" value="FecR_C"/>
    <property type="match status" value="1"/>
</dbReference>
<feature type="domain" description="Protein FecR C-terminal" evidence="3">
    <location>
        <begin position="211"/>
        <end position="277"/>
    </location>
</feature>
<evidence type="ECO:0000256" key="1">
    <source>
        <dbReference type="SAM" id="Phobius"/>
    </source>
</evidence>
<dbReference type="Pfam" id="PF04773">
    <property type="entry name" value="FecR"/>
    <property type="match status" value="1"/>
</dbReference>
<dbReference type="Gene3D" id="2.60.120.1440">
    <property type="match status" value="1"/>
</dbReference>
<comment type="caution">
    <text evidence="4">The sequence shown here is derived from an EMBL/GenBank/DDBJ whole genome shotgun (WGS) entry which is preliminary data.</text>
</comment>
<feature type="non-terminal residue" evidence="4">
    <location>
        <position position="1"/>
    </location>
</feature>
<dbReference type="Gene3D" id="3.55.50.30">
    <property type="match status" value="1"/>
</dbReference>
<reference evidence="4 5" key="1">
    <citation type="submission" date="2018-07" db="EMBL/GenBank/DDBJ databases">
        <title>Freshwater and sediment microbial communities from various areas in North America, analyzing microbe dynamics in response to fracking.</title>
        <authorList>
            <person name="Lamendella R."/>
        </authorList>
    </citation>
    <scope>NUCLEOTIDE SEQUENCE [LARGE SCALE GENOMIC DNA]</scope>
    <source>
        <strain evidence="4 5">160A</strain>
    </source>
</reference>
<dbReference type="PANTHER" id="PTHR30273">
    <property type="entry name" value="PERIPLASMIC SIGNAL SENSOR AND SIGMA FACTOR ACTIVATOR FECR-RELATED"/>
    <property type="match status" value="1"/>
</dbReference>
<proteinExistence type="predicted"/>
<dbReference type="PANTHER" id="PTHR30273:SF2">
    <property type="entry name" value="PROTEIN FECR"/>
    <property type="match status" value="1"/>
</dbReference>
<feature type="domain" description="FecR protein" evidence="2">
    <location>
        <begin position="75"/>
        <end position="167"/>
    </location>
</feature>
<name>A0A368V2W9_9BACT</name>
<evidence type="ECO:0000259" key="3">
    <source>
        <dbReference type="Pfam" id="PF16344"/>
    </source>
</evidence>
<dbReference type="InterPro" id="IPR032508">
    <property type="entry name" value="FecR_C"/>
</dbReference>
<dbReference type="Proteomes" id="UP000252733">
    <property type="component" value="Unassembled WGS sequence"/>
</dbReference>
<protein>
    <submittedName>
        <fullName evidence="4">FecR family protein</fullName>
    </submittedName>
</protein>
<keyword evidence="1" id="KW-0472">Membrane</keyword>
<evidence type="ECO:0000313" key="5">
    <source>
        <dbReference type="Proteomes" id="UP000252733"/>
    </source>
</evidence>
<evidence type="ECO:0000259" key="2">
    <source>
        <dbReference type="Pfam" id="PF04773"/>
    </source>
</evidence>
<evidence type="ECO:0000313" key="4">
    <source>
        <dbReference type="EMBL" id="RCW34630.1"/>
    </source>
</evidence>
<feature type="transmembrane region" description="Helical" evidence="1">
    <location>
        <begin position="46"/>
        <end position="66"/>
    </location>
</feature>
<organism evidence="4 5">
    <name type="scientific">Marinilabilia salmonicolor</name>
    <dbReference type="NCBI Taxonomy" id="989"/>
    <lineage>
        <taxon>Bacteria</taxon>
        <taxon>Pseudomonadati</taxon>
        <taxon>Bacteroidota</taxon>
        <taxon>Bacteroidia</taxon>
        <taxon>Marinilabiliales</taxon>
        <taxon>Marinilabiliaceae</taxon>
        <taxon>Marinilabilia</taxon>
    </lineage>
</organism>
<keyword evidence="1" id="KW-1133">Transmembrane helix</keyword>
<dbReference type="GO" id="GO:0016989">
    <property type="term" value="F:sigma factor antagonist activity"/>
    <property type="evidence" value="ECO:0007669"/>
    <property type="project" value="TreeGrafter"/>
</dbReference>
<gene>
    <name evidence="4" type="ORF">DFO77_111132</name>
</gene>
<dbReference type="RefSeq" id="WP_258861603.1">
    <property type="nucleotide sequence ID" value="NZ_QPIZ01000011.1"/>
</dbReference>
<dbReference type="AlphaFoldDB" id="A0A368V2W9"/>
<dbReference type="EMBL" id="QPIZ01000011">
    <property type="protein sequence ID" value="RCW34630.1"/>
    <property type="molecule type" value="Genomic_DNA"/>
</dbReference>
<keyword evidence="5" id="KW-1185">Reference proteome</keyword>
<keyword evidence="1" id="KW-0812">Transmembrane</keyword>
<dbReference type="InterPro" id="IPR012373">
    <property type="entry name" value="Ferrdict_sens_TM"/>
</dbReference>